<evidence type="ECO:0000256" key="2">
    <source>
        <dbReference type="ARBA" id="ARBA00023125"/>
    </source>
</evidence>
<evidence type="ECO:0000256" key="5">
    <source>
        <dbReference type="SAM" id="MobiDB-lite"/>
    </source>
</evidence>
<keyword evidence="3" id="KW-0804">Transcription</keyword>
<organism evidence="7 8">
    <name type="scientific">Corynebacterium evansiae</name>
    <dbReference type="NCBI Taxonomy" id="2913499"/>
    <lineage>
        <taxon>Bacteria</taxon>
        <taxon>Bacillati</taxon>
        <taxon>Actinomycetota</taxon>
        <taxon>Actinomycetes</taxon>
        <taxon>Mycobacteriales</taxon>
        <taxon>Corynebacteriaceae</taxon>
        <taxon>Corynebacterium</taxon>
    </lineage>
</organism>
<feature type="compositionally biased region" description="Polar residues" evidence="5">
    <location>
        <begin position="117"/>
        <end position="128"/>
    </location>
</feature>
<keyword evidence="2 4" id="KW-0238">DNA-binding</keyword>
<feature type="DNA-binding region" description="H-T-H motif" evidence="4">
    <location>
        <begin position="43"/>
        <end position="62"/>
    </location>
</feature>
<dbReference type="Pfam" id="PF00440">
    <property type="entry name" value="TetR_N"/>
    <property type="match status" value="1"/>
</dbReference>
<sequence length="249" mass="27550">MSSRSTIPEPSASRREQKKAETKQNLIDAAIELFMGYGPEEATVQAITKRAGVSTRTFHNYFERRDDVFAHYLHEVFEHFAHRIREIAVDHPTGRIVDIMRDAMRIYCFPPQGDQGGSASQTGSTDSPGSADSADSADISELVDHATPDIRKFKPLLVMLENPQDKGSSERLDVDLPTLTAPGTKALCDIAPYLSPFEAFLLLDVSFSIAIRAMEASVDERLAGGLSPQELYDQAFDLLSRVDRTEDGE</sequence>
<comment type="caution">
    <text evidence="7">The sequence shown here is derived from an EMBL/GenBank/DDBJ whole genome shotgun (WGS) entry which is preliminary data.</text>
</comment>
<reference evidence="7" key="1">
    <citation type="submission" date="2022-02" db="EMBL/GenBank/DDBJ databases">
        <title>Corynebacterium sp. from urogenital microbiome.</title>
        <authorList>
            <person name="Cappelli E.A."/>
            <person name="Ribeiro T.G."/>
            <person name="Peixe L."/>
        </authorList>
    </citation>
    <scope>NUCLEOTIDE SEQUENCE</scope>
    <source>
        <strain evidence="7">C8Ua_174</strain>
    </source>
</reference>
<feature type="region of interest" description="Disordered" evidence="5">
    <location>
        <begin position="111"/>
        <end position="136"/>
    </location>
</feature>
<evidence type="ECO:0000259" key="6">
    <source>
        <dbReference type="PROSITE" id="PS50977"/>
    </source>
</evidence>
<feature type="compositionally biased region" description="Basic and acidic residues" evidence="5">
    <location>
        <begin position="12"/>
        <end position="22"/>
    </location>
</feature>
<evidence type="ECO:0000313" key="7">
    <source>
        <dbReference type="EMBL" id="MCZ9289537.1"/>
    </source>
</evidence>
<dbReference type="InterPro" id="IPR050109">
    <property type="entry name" value="HTH-type_TetR-like_transc_reg"/>
</dbReference>
<dbReference type="SUPFAM" id="SSF46689">
    <property type="entry name" value="Homeodomain-like"/>
    <property type="match status" value="1"/>
</dbReference>
<protein>
    <submittedName>
        <fullName evidence="7">TetR/AcrR family transcriptional regulator</fullName>
    </submittedName>
</protein>
<dbReference type="GO" id="GO:0003700">
    <property type="term" value="F:DNA-binding transcription factor activity"/>
    <property type="evidence" value="ECO:0007669"/>
    <property type="project" value="TreeGrafter"/>
</dbReference>
<dbReference type="PANTHER" id="PTHR30055">
    <property type="entry name" value="HTH-TYPE TRANSCRIPTIONAL REGULATOR RUTR"/>
    <property type="match status" value="1"/>
</dbReference>
<name>A0A9X3RGG0_9CORY</name>
<feature type="domain" description="HTH tetR-type" evidence="6">
    <location>
        <begin position="20"/>
        <end position="80"/>
    </location>
</feature>
<proteinExistence type="predicted"/>
<dbReference type="PANTHER" id="PTHR30055:SF238">
    <property type="entry name" value="MYCOFACTOCIN BIOSYNTHESIS TRANSCRIPTIONAL REGULATOR MFTR-RELATED"/>
    <property type="match status" value="1"/>
</dbReference>
<dbReference type="Proteomes" id="UP001146469">
    <property type="component" value="Unassembled WGS sequence"/>
</dbReference>
<keyword evidence="8" id="KW-1185">Reference proteome</keyword>
<dbReference type="PROSITE" id="PS50977">
    <property type="entry name" value="HTH_TETR_2"/>
    <property type="match status" value="1"/>
</dbReference>
<feature type="region of interest" description="Disordered" evidence="5">
    <location>
        <begin position="1"/>
        <end position="22"/>
    </location>
</feature>
<dbReference type="InterPro" id="IPR001647">
    <property type="entry name" value="HTH_TetR"/>
</dbReference>
<evidence type="ECO:0000256" key="1">
    <source>
        <dbReference type="ARBA" id="ARBA00023015"/>
    </source>
</evidence>
<dbReference type="InterPro" id="IPR009057">
    <property type="entry name" value="Homeodomain-like_sf"/>
</dbReference>
<evidence type="ECO:0000256" key="4">
    <source>
        <dbReference type="PROSITE-ProRule" id="PRU00335"/>
    </source>
</evidence>
<dbReference type="Gene3D" id="1.10.357.10">
    <property type="entry name" value="Tetracycline Repressor, domain 2"/>
    <property type="match status" value="1"/>
</dbReference>
<gene>
    <name evidence="7" type="ORF">L8V00_04850</name>
</gene>
<dbReference type="EMBL" id="JAKMUT010000003">
    <property type="protein sequence ID" value="MCZ9289537.1"/>
    <property type="molecule type" value="Genomic_DNA"/>
</dbReference>
<dbReference type="RefSeq" id="WP_269944356.1">
    <property type="nucleotide sequence ID" value="NZ_JAKMUT010000003.1"/>
</dbReference>
<accession>A0A9X3RGG0</accession>
<dbReference type="GO" id="GO:0000976">
    <property type="term" value="F:transcription cis-regulatory region binding"/>
    <property type="evidence" value="ECO:0007669"/>
    <property type="project" value="TreeGrafter"/>
</dbReference>
<keyword evidence="1" id="KW-0805">Transcription regulation</keyword>
<evidence type="ECO:0000313" key="8">
    <source>
        <dbReference type="Proteomes" id="UP001146469"/>
    </source>
</evidence>
<dbReference type="AlphaFoldDB" id="A0A9X3RGG0"/>
<evidence type="ECO:0000256" key="3">
    <source>
        <dbReference type="ARBA" id="ARBA00023163"/>
    </source>
</evidence>